<dbReference type="Gramene" id="LPERR09G15700.1">
    <property type="protein sequence ID" value="LPERR09G15700.1"/>
    <property type="gene ID" value="LPERR09G15700"/>
</dbReference>
<evidence type="ECO:0000313" key="2">
    <source>
        <dbReference type="Proteomes" id="UP000032180"/>
    </source>
</evidence>
<dbReference type="AlphaFoldDB" id="A0A0D9XGU8"/>
<organism evidence="1 2">
    <name type="scientific">Leersia perrieri</name>
    <dbReference type="NCBI Taxonomy" id="77586"/>
    <lineage>
        <taxon>Eukaryota</taxon>
        <taxon>Viridiplantae</taxon>
        <taxon>Streptophyta</taxon>
        <taxon>Embryophyta</taxon>
        <taxon>Tracheophyta</taxon>
        <taxon>Spermatophyta</taxon>
        <taxon>Magnoliopsida</taxon>
        <taxon>Liliopsida</taxon>
        <taxon>Poales</taxon>
        <taxon>Poaceae</taxon>
        <taxon>BOP clade</taxon>
        <taxon>Oryzoideae</taxon>
        <taxon>Oryzeae</taxon>
        <taxon>Oryzinae</taxon>
        <taxon>Leersia</taxon>
    </lineage>
</organism>
<dbReference type="HOGENOM" id="CLU_3432114_0_0_1"/>
<protein>
    <submittedName>
        <fullName evidence="1">Uncharacterized protein</fullName>
    </submittedName>
</protein>
<proteinExistence type="predicted"/>
<reference evidence="1 2" key="1">
    <citation type="submission" date="2012-08" db="EMBL/GenBank/DDBJ databases">
        <title>Oryza genome evolution.</title>
        <authorList>
            <person name="Wing R.A."/>
        </authorList>
    </citation>
    <scope>NUCLEOTIDE SEQUENCE</scope>
</reference>
<sequence>MTMKAYKYQADFMRDYP</sequence>
<keyword evidence="2" id="KW-1185">Reference proteome</keyword>
<accession>A0A0D9XGU8</accession>
<evidence type="ECO:0000313" key="1">
    <source>
        <dbReference type="EnsemblPlants" id="LPERR09G15700.1"/>
    </source>
</evidence>
<dbReference type="EnsemblPlants" id="LPERR09G15700.1">
    <property type="protein sequence ID" value="LPERR09G15700.1"/>
    <property type="gene ID" value="LPERR09G15700"/>
</dbReference>
<reference evidence="2" key="2">
    <citation type="submission" date="2013-12" db="EMBL/GenBank/DDBJ databases">
        <authorList>
            <person name="Yu Y."/>
            <person name="Lee S."/>
            <person name="de Baynast K."/>
            <person name="Wissotski M."/>
            <person name="Liu L."/>
            <person name="Talag J."/>
            <person name="Goicoechea J."/>
            <person name="Angelova A."/>
            <person name="Jetty R."/>
            <person name="Kudrna D."/>
            <person name="Golser W."/>
            <person name="Rivera L."/>
            <person name="Zhang J."/>
            <person name="Wing R."/>
        </authorList>
    </citation>
    <scope>NUCLEOTIDE SEQUENCE</scope>
</reference>
<dbReference type="Proteomes" id="UP000032180">
    <property type="component" value="Chromosome 9"/>
</dbReference>
<name>A0A0D9XGU8_9ORYZ</name>
<reference evidence="1" key="3">
    <citation type="submission" date="2015-04" db="UniProtKB">
        <authorList>
            <consortium name="EnsemblPlants"/>
        </authorList>
    </citation>
    <scope>IDENTIFICATION</scope>
</reference>